<name>V9SGY6_9VIRU</name>
<gene>
    <name evidence="1" type="ORF">TNS_ORF456</name>
</gene>
<sequence>MIGQDRRDILHFLYQKENMTYRQPAPIENFEAAKFSKKIGKQIELVDGKLLLAKERMGKCLEEEYHKQYRRINYLERYRLWLEECLQDLDDIHKGVPWKHEKKCGSIWGRRVSPDWYQWEDPSIEKVPEPYVVRKGDDNVKKEKPTREIRQVSKQEALSCLGYSQEFIEALRL</sequence>
<accession>V9SGY6</accession>
<reference evidence="1 2" key="1">
    <citation type="journal article" date="2014" name="Arch. Virol.">
        <title>Complete genome sequence of Tunisvirus, a new member of the proposed family Marseilleviridae.</title>
        <authorList>
            <person name="Aherfi S."/>
            <person name="Boughalmi M."/>
            <person name="Pagnier I."/>
            <person name="Fournous G."/>
            <person name="La Scola B."/>
            <person name="Raoult D."/>
            <person name="Colson P."/>
        </authorList>
    </citation>
    <scope>NUCLEOTIDE SEQUENCE [LARGE SCALE GENOMIC DNA]</scope>
    <source>
        <strain evidence="1 2">U484</strain>
    </source>
</reference>
<proteinExistence type="predicted"/>
<evidence type="ECO:0000313" key="2">
    <source>
        <dbReference type="Proteomes" id="UP000232615"/>
    </source>
</evidence>
<evidence type="ECO:0000313" key="1">
    <source>
        <dbReference type="EMBL" id="AHC55174.1"/>
    </source>
</evidence>
<organism evidence="1 2">
    <name type="scientific">Tunisvirus fontaine2</name>
    <dbReference type="NCBI Taxonomy" id="1421067"/>
    <lineage>
        <taxon>Viruses</taxon>
        <taxon>Varidnaviria</taxon>
        <taxon>Bamfordvirae</taxon>
        <taxon>Nucleocytoviricota</taxon>
        <taxon>Megaviricetes</taxon>
        <taxon>Pimascovirales</taxon>
        <taxon>Pimascovirales incertae sedis</taxon>
        <taxon>Marseilleviridae</taxon>
        <taxon>Losannavirus</taxon>
        <taxon>Losannavirus tunisense</taxon>
    </lineage>
</organism>
<dbReference type="EMBL" id="KF483846">
    <property type="protein sequence ID" value="AHC55174.1"/>
    <property type="molecule type" value="Genomic_DNA"/>
</dbReference>
<dbReference type="Proteomes" id="UP000232615">
    <property type="component" value="Segment"/>
</dbReference>
<protein>
    <submittedName>
        <fullName evidence="1">Uncharacterized protein</fullName>
    </submittedName>
</protein>
<keyword evidence="2" id="KW-1185">Reference proteome</keyword>